<name>A0A5B7EEK5_PORTR</name>
<feature type="signal peptide" evidence="1">
    <location>
        <begin position="1"/>
        <end position="17"/>
    </location>
</feature>
<organism evidence="2 3">
    <name type="scientific">Portunus trituberculatus</name>
    <name type="common">Swimming crab</name>
    <name type="synonym">Neptunus trituberculatus</name>
    <dbReference type="NCBI Taxonomy" id="210409"/>
    <lineage>
        <taxon>Eukaryota</taxon>
        <taxon>Metazoa</taxon>
        <taxon>Ecdysozoa</taxon>
        <taxon>Arthropoda</taxon>
        <taxon>Crustacea</taxon>
        <taxon>Multicrustacea</taxon>
        <taxon>Malacostraca</taxon>
        <taxon>Eumalacostraca</taxon>
        <taxon>Eucarida</taxon>
        <taxon>Decapoda</taxon>
        <taxon>Pleocyemata</taxon>
        <taxon>Brachyura</taxon>
        <taxon>Eubrachyura</taxon>
        <taxon>Portunoidea</taxon>
        <taxon>Portunidae</taxon>
        <taxon>Portuninae</taxon>
        <taxon>Portunus</taxon>
    </lineage>
</organism>
<evidence type="ECO:0000313" key="3">
    <source>
        <dbReference type="Proteomes" id="UP000324222"/>
    </source>
</evidence>
<dbReference type="Proteomes" id="UP000324222">
    <property type="component" value="Unassembled WGS sequence"/>
</dbReference>
<reference evidence="2 3" key="1">
    <citation type="submission" date="2019-05" db="EMBL/GenBank/DDBJ databases">
        <title>Another draft genome of Portunus trituberculatus and its Hox gene families provides insights of decapod evolution.</title>
        <authorList>
            <person name="Jeong J.-H."/>
            <person name="Song I."/>
            <person name="Kim S."/>
            <person name="Choi T."/>
            <person name="Kim D."/>
            <person name="Ryu S."/>
            <person name="Kim W."/>
        </authorList>
    </citation>
    <scope>NUCLEOTIDE SEQUENCE [LARGE SCALE GENOMIC DNA]</scope>
    <source>
        <tissue evidence="2">Muscle</tissue>
    </source>
</reference>
<keyword evidence="3" id="KW-1185">Reference proteome</keyword>
<sequence length="92" mass="9622">MISVLLCLSFSSGFVLCVGCVSGVLQSGALGTPHCLGIPGDKVLSVSSGYRSRGIKFSSPITDKGVDLAEELCLNTLAILKDALSQHDQKHM</sequence>
<keyword evidence="1" id="KW-0732">Signal</keyword>
<protein>
    <submittedName>
        <fullName evidence="2">Uncharacterized protein</fullName>
    </submittedName>
</protein>
<evidence type="ECO:0000256" key="1">
    <source>
        <dbReference type="SAM" id="SignalP"/>
    </source>
</evidence>
<proteinExistence type="predicted"/>
<evidence type="ECO:0000313" key="2">
    <source>
        <dbReference type="EMBL" id="MPC32760.1"/>
    </source>
</evidence>
<feature type="chain" id="PRO_5023139610" evidence="1">
    <location>
        <begin position="18"/>
        <end position="92"/>
    </location>
</feature>
<gene>
    <name evidence="2" type="ORF">E2C01_026088</name>
</gene>
<dbReference type="EMBL" id="VSRR010002688">
    <property type="protein sequence ID" value="MPC32760.1"/>
    <property type="molecule type" value="Genomic_DNA"/>
</dbReference>
<comment type="caution">
    <text evidence="2">The sequence shown here is derived from an EMBL/GenBank/DDBJ whole genome shotgun (WGS) entry which is preliminary data.</text>
</comment>
<dbReference type="AlphaFoldDB" id="A0A5B7EEK5"/>
<accession>A0A5B7EEK5</accession>